<protein>
    <submittedName>
        <fullName evidence="1">Uncharacterized protein</fullName>
    </submittedName>
</protein>
<proteinExistence type="predicted"/>
<sequence length="193" mass="22537">MRDVLVPVGEHIHTNVLHEATYYPDHAARTESKLFRETKRKMQAEGIYQCAVCGDDEKIESHHRWIEWAYAKAIHWVWIKAVALGQTDEMWSHKLRRIVKIPPRHLIWRFLRDTEGFDWAAFDPANPESFVDSEYNQDPLCEQHHRAPHHGIHEESYPVYVVQAFLLPDFVYSPDELRAAHVATNALPAQAKP</sequence>
<evidence type="ECO:0000313" key="1">
    <source>
        <dbReference type="EMBL" id="PRP68679.1"/>
    </source>
</evidence>
<dbReference type="EMBL" id="MTBD01000065">
    <property type="protein sequence ID" value="PRP68679.1"/>
    <property type="molecule type" value="Genomic_DNA"/>
</dbReference>
<dbReference type="AlphaFoldDB" id="A0A2S9WYY7"/>
<dbReference type="Proteomes" id="UP000239469">
    <property type="component" value="Unassembled WGS sequence"/>
</dbReference>
<gene>
    <name evidence="1" type="ORF">BUE93_21045</name>
</gene>
<organism evidence="1 2">
    <name type="scientific">Chromobacterium amazonense</name>
    <dbReference type="NCBI Taxonomy" id="1382803"/>
    <lineage>
        <taxon>Bacteria</taxon>
        <taxon>Pseudomonadati</taxon>
        <taxon>Pseudomonadota</taxon>
        <taxon>Betaproteobacteria</taxon>
        <taxon>Neisseriales</taxon>
        <taxon>Chromobacteriaceae</taxon>
        <taxon>Chromobacterium</taxon>
    </lineage>
</organism>
<reference evidence="1 2" key="1">
    <citation type="submission" date="2017-01" db="EMBL/GenBank/DDBJ databases">
        <title>New insights into the genetic diversity of Chromobacterium isolated from tropical freshwater lake.</title>
        <authorList>
            <person name="Santos A.B."/>
            <person name="Nascimento A.M."/>
            <person name="Da Silva P.C."/>
        </authorList>
    </citation>
    <scope>NUCLEOTIDE SEQUENCE [LARGE SCALE GENOMIC DNA]</scope>
    <source>
        <strain evidence="1 2">56AF</strain>
    </source>
</reference>
<evidence type="ECO:0000313" key="2">
    <source>
        <dbReference type="Proteomes" id="UP000239469"/>
    </source>
</evidence>
<name>A0A2S9WYY7_9NEIS</name>
<accession>A0A2S9WYY7</accession>
<comment type="caution">
    <text evidence="1">The sequence shown here is derived from an EMBL/GenBank/DDBJ whole genome shotgun (WGS) entry which is preliminary data.</text>
</comment>